<evidence type="ECO:0000256" key="2">
    <source>
        <dbReference type="ARBA" id="ARBA00022730"/>
    </source>
</evidence>
<evidence type="ECO:0000313" key="9">
    <source>
        <dbReference type="Proteomes" id="UP000231503"/>
    </source>
</evidence>
<evidence type="ECO:0000256" key="3">
    <source>
        <dbReference type="ARBA" id="ARBA00022884"/>
    </source>
</evidence>
<dbReference type="Gene3D" id="2.40.50.140">
    <property type="entry name" value="Nucleic acid-binding proteins"/>
    <property type="match status" value="1"/>
</dbReference>
<accession>A0A2H0TE31</accession>
<proteinExistence type="inferred from homology"/>
<keyword evidence="5 6" id="KW-0687">Ribonucleoprotein</keyword>
<evidence type="ECO:0000256" key="1">
    <source>
        <dbReference type="ARBA" id="ARBA00010254"/>
    </source>
</evidence>
<dbReference type="GO" id="GO:0022627">
    <property type="term" value="C:cytosolic small ribosomal subunit"/>
    <property type="evidence" value="ECO:0007669"/>
    <property type="project" value="UniProtKB-UniRule"/>
</dbReference>
<dbReference type="GO" id="GO:0006412">
    <property type="term" value="P:translation"/>
    <property type="evidence" value="ECO:0007669"/>
    <property type="project" value="UniProtKB-UniRule"/>
</dbReference>
<comment type="subunit">
    <text evidence="6">Part of the 30S ribosomal subunit.</text>
</comment>
<dbReference type="InterPro" id="IPR000266">
    <property type="entry name" value="Ribosomal_uS17"/>
</dbReference>
<dbReference type="PANTHER" id="PTHR10744:SF1">
    <property type="entry name" value="SMALL RIBOSOMAL SUBUNIT PROTEIN US17M"/>
    <property type="match status" value="1"/>
</dbReference>
<dbReference type="NCBIfam" id="NF004123">
    <property type="entry name" value="PRK05610.1"/>
    <property type="match status" value="1"/>
</dbReference>
<comment type="function">
    <text evidence="6">One of the primary rRNA binding proteins, it binds specifically to the 5'-end of 16S ribosomal RNA.</text>
</comment>
<keyword evidence="2 6" id="KW-0699">rRNA-binding</keyword>
<evidence type="ECO:0000256" key="6">
    <source>
        <dbReference type="HAMAP-Rule" id="MF_01345"/>
    </source>
</evidence>
<dbReference type="Pfam" id="PF00366">
    <property type="entry name" value="Ribosomal_S17"/>
    <property type="match status" value="1"/>
</dbReference>
<dbReference type="GO" id="GO:0019843">
    <property type="term" value="F:rRNA binding"/>
    <property type="evidence" value="ECO:0007669"/>
    <property type="project" value="UniProtKB-UniRule"/>
</dbReference>
<dbReference type="InterPro" id="IPR019979">
    <property type="entry name" value="Ribosomal_uS17_CS"/>
</dbReference>
<dbReference type="PRINTS" id="PR00973">
    <property type="entry name" value="RIBOSOMALS17"/>
</dbReference>
<reference evidence="9" key="1">
    <citation type="submission" date="2017-09" db="EMBL/GenBank/DDBJ databases">
        <title>Depth-based differentiation of microbial function through sediment-hosted aquifers and enrichment of novel symbionts in the deep terrestrial subsurface.</title>
        <authorList>
            <person name="Probst A.J."/>
            <person name="Ladd B."/>
            <person name="Jarett J.K."/>
            <person name="Geller-Mcgrath D.E."/>
            <person name="Sieber C.M.K."/>
            <person name="Emerson J.B."/>
            <person name="Anantharaman K."/>
            <person name="Thomas B.C."/>
            <person name="Malmstrom R."/>
            <person name="Stieglmeier M."/>
            <person name="Klingl A."/>
            <person name="Woyke T."/>
            <person name="Ryan C.M."/>
            <person name="Banfield J.F."/>
        </authorList>
    </citation>
    <scope>NUCLEOTIDE SEQUENCE [LARGE SCALE GENOMIC DNA]</scope>
</reference>
<gene>
    <name evidence="6" type="primary">rpsQ</name>
    <name evidence="8" type="ORF">COU47_01610</name>
</gene>
<dbReference type="HAMAP" id="MF_01345_B">
    <property type="entry name" value="Ribosomal_uS17_B"/>
    <property type="match status" value="1"/>
</dbReference>
<dbReference type="EMBL" id="PFCO01000003">
    <property type="protein sequence ID" value="PIR69803.1"/>
    <property type="molecule type" value="Genomic_DNA"/>
</dbReference>
<comment type="caution">
    <text evidence="8">The sequence shown here is derived from an EMBL/GenBank/DDBJ whole genome shotgun (WGS) entry which is preliminary data.</text>
</comment>
<dbReference type="InterPro" id="IPR012340">
    <property type="entry name" value="NA-bd_OB-fold"/>
</dbReference>
<dbReference type="AlphaFoldDB" id="A0A2H0TE31"/>
<dbReference type="InterPro" id="IPR019984">
    <property type="entry name" value="Ribosomal_uS17_bact/chlr"/>
</dbReference>
<evidence type="ECO:0000313" key="8">
    <source>
        <dbReference type="EMBL" id="PIR69803.1"/>
    </source>
</evidence>
<sequence>MTKKKLQGKIVSHKGQKTAVVEVHNYVKHPVFKKFIKRSKRYKAHDETNQYQVGDAVIIQESRPLSKEKRWLVVGKI</sequence>
<keyword evidence="3 6" id="KW-0694">RNA-binding</keyword>
<comment type="similarity">
    <text evidence="1 6 7">Belongs to the universal ribosomal protein uS17 family.</text>
</comment>
<evidence type="ECO:0000256" key="7">
    <source>
        <dbReference type="RuleBase" id="RU003872"/>
    </source>
</evidence>
<dbReference type="PROSITE" id="PS00056">
    <property type="entry name" value="RIBOSOMAL_S17"/>
    <property type="match status" value="1"/>
</dbReference>
<organism evidence="8 9">
    <name type="scientific">Candidatus Niyogibacteria bacterium CG10_big_fil_rev_8_21_14_0_10_46_36</name>
    <dbReference type="NCBI Taxonomy" id="1974726"/>
    <lineage>
        <taxon>Bacteria</taxon>
        <taxon>Candidatus Niyogiibacteriota</taxon>
    </lineage>
</organism>
<dbReference type="NCBIfam" id="TIGR03635">
    <property type="entry name" value="uS17_bact"/>
    <property type="match status" value="1"/>
</dbReference>
<dbReference type="PANTHER" id="PTHR10744">
    <property type="entry name" value="40S RIBOSOMAL PROTEIN S11 FAMILY MEMBER"/>
    <property type="match status" value="1"/>
</dbReference>
<dbReference type="SUPFAM" id="SSF50249">
    <property type="entry name" value="Nucleic acid-binding proteins"/>
    <property type="match status" value="1"/>
</dbReference>
<name>A0A2H0TE31_9BACT</name>
<dbReference type="Proteomes" id="UP000231503">
    <property type="component" value="Unassembled WGS sequence"/>
</dbReference>
<evidence type="ECO:0000256" key="4">
    <source>
        <dbReference type="ARBA" id="ARBA00022980"/>
    </source>
</evidence>
<evidence type="ECO:0000256" key="5">
    <source>
        <dbReference type="ARBA" id="ARBA00023274"/>
    </source>
</evidence>
<protein>
    <recommendedName>
        <fullName evidence="6">Small ribosomal subunit protein uS17</fullName>
    </recommendedName>
</protein>
<keyword evidence="4 6" id="KW-0689">Ribosomal protein</keyword>
<dbReference type="CDD" id="cd00364">
    <property type="entry name" value="Ribosomal_uS17"/>
    <property type="match status" value="1"/>
</dbReference>
<dbReference type="GO" id="GO:0003735">
    <property type="term" value="F:structural constituent of ribosome"/>
    <property type="evidence" value="ECO:0007669"/>
    <property type="project" value="UniProtKB-UniRule"/>
</dbReference>